<dbReference type="CDD" id="cd00609">
    <property type="entry name" value="AAT_like"/>
    <property type="match status" value="1"/>
</dbReference>
<dbReference type="PIRSF" id="PIRSF000517">
    <property type="entry name" value="Tyr_transaminase"/>
    <property type="match status" value="1"/>
</dbReference>
<feature type="compositionally biased region" description="Polar residues" evidence="8">
    <location>
        <begin position="1"/>
        <end position="12"/>
    </location>
</feature>
<dbReference type="GO" id="GO:0006572">
    <property type="term" value="P:L-tyrosine catabolic process"/>
    <property type="evidence" value="ECO:0007669"/>
    <property type="project" value="TreeGrafter"/>
</dbReference>
<evidence type="ECO:0000256" key="7">
    <source>
        <dbReference type="PIRSR" id="PIRSR000517-1"/>
    </source>
</evidence>
<gene>
    <name evidence="10" type="ORF">HPP92_008324</name>
</gene>
<dbReference type="GO" id="GO:0004838">
    <property type="term" value="F:L-tyrosine-2-oxoglutarate transaminase activity"/>
    <property type="evidence" value="ECO:0007669"/>
    <property type="project" value="TreeGrafter"/>
</dbReference>
<dbReference type="PRINTS" id="PR00753">
    <property type="entry name" value="ACCSYNTHASE"/>
</dbReference>
<evidence type="ECO:0000256" key="5">
    <source>
        <dbReference type="ARBA" id="ARBA00022898"/>
    </source>
</evidence>
<evidence type="ECO:0000313" key="11">
    <source>
        <dbReference type="Proteomes" id="UP000636800"/>
    </source>
</evidence>
<dbReference type="InterPro" id="IPR015421">
    <property type="entry name" value="PyrdxlP-dep_Trfase_major"/>
</dbReference>
<keyword evidence="3" id="KW-0032">Aminotransferase</keyword>
<evidence type="ECO:0000256" key="4">
    <source>
        <dbReference type="ARBA" id="ARBA00022679"/>
    </source>
</evidence>
<comment type="cofactor">
    <cofactor evidence="1 6 7">
        <name>pyridoxal 5'-phosphate</name>
        <dbReference type="ChEBI" id="CHEBI:597326"/>
    </cofactor>
</comment>
<evidence type="ECO:0000256" key="2">
    <source>
        <dbReference type="ARBA" id="ARBA00007441"/>
    </source>
</evidence>
<protein>
    <recommendedName>
        <fullName evidence="9">Aminotransferase class I/classII large domain-containing protein</fullName>
    </recommendedName>
</protein>
<dbReference type="NCBIfam" id="TIGR01265">
    <property type="entry name" value="tyr_nico_aTase"/>
    <property type="match status" value="1"/>
</dbReference>
<dbReference type="InterPro" id="IPR004839">
    <property type="entry name" value="Aminotransferase_I/II_large"/>
</dbReference>
<evidence type="ECO:0000256" key="8">
    <source>
        <dbReference type="SAM" id="MobiDB-lite"/>
    </source>
</evidence>
<dbReference type="Gene3D" id="3.90.1150.10">
    <property type="entry name" value="Aspartate Aminotransferase, domain 1"/>
    <property type="match status" value="1"/>
</dbReference>
<dbReference type="GO" id="GO:0030170">
    <property type="term" value="F:pyridoxal phosphate binding"/>
    <property type="evidence" value="ECO:0007669"/>
    <property type="project" value="InterPro"/>
</dbReference>
<dbReference type="Pfam" id="PF00155">
    <property type="entry name" value="Aminotran_1_2"/>
    <property type="match status" value="1"/>
</dbReference>
<keyword evidence="5 6" id="KW-0663">Pyridoxal phosphate</keyword>
<dbReference type="EMBL" id="JADCNL010000004">
    <property type="protein sequence ID" value="KAG0484245.1"/>
    <property type="molecule type" value="Genomic_DNA"/>
</dbReference>
<evidence type="ECO:0000313" key="10">
    <source>
        <dbReference type="EMBL" id="KAG0484245.1"/>
    </source>
</evidence>
<name>A0A835RA78_VANPL</name>
<dbReference type="OrthoDB" id="411584at2759"/>
<dbReference type="PANTHER" id="PTHR45744">
    <property type="entry name" value="TYROSINE AMINOTRANSFERASE"/>
    <property type="match status" value="1"/>
</dbReference>
<dbReference type="Gene3D" id="3.40.640.10">
    <property type="entry name" value="Type I PLP-dependent aspartate aminotransferase-like (Major domain)"/>
    <property type="match status" value="1"/>
</dbReference>
<dbReference type="Proteomes" id="UP000636800">
    <property type="component" value="Unassembled WGS sequence"/>
</dbReference>
<accession>A0A835RA78</accession>
<feature type="region of interest" description="Disordered" evidence="8">
    <location>
        <begin position="1"/>
        <end position="25"/>
    </location>
</feature>
<dbReference type="InterPro" id="IPR015424">
    <property type="entry name" value="PyrdxlP-dep_Trfase"/>
</dbReference>
<dbReference type="AlphaFoldDB" id="A0A835RA78"/>
<proteinExistence type="inferred from homology"/>
<keyword evidence="4" id="KW-0808">Transferase</keyword>
<comment type="caution">
    <text evidence="10">The sequence shown here is derived from an EMBL/GenBank/DDBJ whole genome shotgun (WGS) entry which is preliminary data.</text>
</comment>
<evidence type="ECO:0000256" key="3">
    <source>
        <dbReference type="ARBA" id="ARBA00022576"/>
    </source>
</evidence>
<keyword evidence="11" id="KW-1185">Reference proteome</keyword>
<organism evidence="10 11">
    <name type="scientific">Vanilla planifolia</name>
    <name type="common">Vanilla</name>
    <dbReference type="NCBI Taxonomy" id="51239"/>
    <lineage>
        <taxon>Eukaryota</taxon>
        <taxon>Viridiplantae</taxon>
        <taxon>Streptophyta</taxon>
        <taxon>Embryophyta</taxon>
        <taxon>Tracheophyta</taxon>
        <taxon>Spermatophyta</taxon>
        <taxon>Magnoliopsida</taxon>
        <taxon>Liliopsida</taxon>
        <taxon>Asparagales</taxon>
        <taxon>Orchidaceae</taxon>
        <taxon>Vanilloideae</taxon>
        <taxon>Vanilleae</taxon>
        <taxon>Vanilla</taxon>
    </lineage>
</organism>
<evidence type="ECO:0000259" key="9">
    <source>
        <dbReference type="Pfam" id="PF00155"/>
    </source>
</evidence>
<evidence type="ECO:0000256" key="6">
    <source>
        <dbReference type="PIRNR" id="PIRNR000517"/>
    </source>
</evidence>
<evidence type="ECO:0000256" key="1">
    <source>
        <dbReference type="ARBA" id="ARBA00001933"/>
    </source>
</evidence>
<feature type="modified residue" description="N6-(pyridoxal phosphate)lysine" evidence="7">
    <location>
        <position position="277"/>
    </location>
</feature>
<reference evidence="10 11" key="1">
    <citation type="journal article" date="2020" name="Nat. Food">
        <title>A phased Vanilla planifolia genome enables genetic improvement of flavour and production.</title>
        <authorList>
            <person name="Hasing T."/>
            <person name="Tang H."/>
            <person name="Brym M."/>
            <person name="Khazi F."/>
            <person name="Huang T."/>
            <person name="Chambers A.H."/>
        </authorList>
    </citation>
    <scope>NUCLEOTIDE SEQUENCE [LARGE SCALE GENOMIC DNA]</scope>
    <source>
        <tissue evidence="10">Leaf</tissue>
    </source>
</reference>
<dbReference type="SUPFAM" id="SSF53383">
    <property type="entry name" value="PLP-dependent transferases"/>
    <property type="match status" value="1"/>
</dbReference>
<sequence length="440" mass="47782">MAPTSKDSISSSMEEKSKNGMATSKPRLLVGCNPLLLQMKTSIRGVMAELKAAANPAKSVISLGTGDLAIHSDYFGKRRAFGDAVAAASAHFDSYLPAFGLPSARRAVAEYITNVVRKCRISRSDPPLKVTESDVFLTVGATQALQTTLTVLASAGGNVLLPRPGFALYDSACKLAGVGCRYYDLLPSRRWEADPSQIRSLADANSLAIVVINPNNPTGAAFSSHHLCQIAEIARDLCIPIIADEVYGGMVFGGGTFVPMASFAHLAPVFTISSLSKRWMVPGWRLGWLVICDPQGILQRVREATEMIMNINPGPASVIQAAVPAILSDENEEFHANVVQLLESCVDTLFKGLKQIEALKCYSRPQGSIFVMVEIDTSRLLGIENDMDFAKQLMKEESVLVLPGFVLGCKNWVRLFFGLPNDLLMEACKRMTSFCQRRMV</sequence>
<dbReference type="PANTHER" id="PTHR45744:SF2">
    <property type="entry name" value="TYROSINE AMINOTRANSFERASE"/>
    <property type="match status" value="1"/>
</dbReference>
<dbReference type="InterPro" id="IPR005958">
    <property type="entry name" value="TyrNic_aminoTrfase"/>
</dbReference>
<comment type="similarity">
    <text evidence="2 6">Belongs to the class-I pyridoxal-phosphate-dependent aminotransferase family.</text>
</comment>
<dbReference type="InterPro" id="IPR015422">
    <property type="entry name" value="PyrdxlP-dep_Trfase_small"/>
</dbReference>
<feature type="domain" description="Aminotransferase class I/classII large" evidence="9">
    <location>
        <begin position="80"/>
        <end position="430"/>
    </location>
</feature>